<evidence type="ECO:0000313" key="2">
    <source>
        <dbReference type="RefSeq" id="XP_009779417.1"/>
    </source>
</evidence>
<reference evidence="2" key="2">
    <citation type="submission" date="2025-08" db="UniProtKB">
        <authorList>
            <consortium name="RefSeq"/>
        </authorList>
    </citation>
    <scope>IDENTIFICATION</scope>
    <source>
        <tissue evidence="2">Leaf</tissue>
    </source>
</reference>
<dbReference type="InterPro" id="IPR039928">
    <property type="entry name" value="LNK"/>
</dbReference>
<keyword evidence="1" id="KW-1185">Reference proteome</keyword>
<proteinExistence type="predicted"/>
<sequence length="346" mass="38496">MEWFSRVDVGDLVVPKGLEDGFPQAPDSWSQWDSTPFGNFKSEMKRNNIRSNVGSEDCKVTRSGVDMKNLGIHEENFDTLASQDSYCDMDQWSSYPPDQLDFHLDNLASMDQLDDVFLSSLLEECPTGMDASDESSDLSTNSQCSVLLADNQTGDEYSNPEHVTSNGCSAESAKYYYAHAFTSPMDWESQEINNSHLQEKAPTAEVAVKLEHDRGDSRVSDEDISTEQSVLQHLESLTAQLTEETRICFRDSLYRLADNSKHDECQSWNVQSDQSSSRLSKEETTELQTNVIDRTVANLLFSNIDFGASGGSSLDLTEVTDTRQHSGGMLWHIAVSQGCDVPTFGG</sequence>
<reference evidence="1" key="1">
    <citation type="journal article" date="2013" name="Genome Biol.">
        <title>Reference genomes and transcriptomes of Nicotiana sylvestris and Nicotiana tomentosiformis.</title>
        <authorList>
            <person name="Sierro N."/>
            <person name="Battey J.N."/>
            <person name="Ouadi S."/>
            <person name="Bovet L."/>
            <person name="Goepfert S."/>
            <person name="Bakaher N."/>
            <person name="Peitsch M.C."/>
            <person name="Ivanov N.V."/>
        </authorList>
    </citation>
    <scope>NUCLEOTIDE SEQUENCE [LARGE SCALE GENOMIC DNA]</scope>
</reference>
<dbReference type="GeneID" id="104228631"/>
<dbReference type="Proteomes" id="UP000189701">
    <property type="component" value="Unplaced"/>
</dbReference>
<evidence type="ECO:0000313" key="1">
    <source>
        <dbReference type="Proteomes" id="UP000189701"/>
    </source>
</evidence>
<dbReference type="PANTHER" id="PTHR33334">
    <property type="entry name" value="PROTEIN LNK1"/>
    <property type="match status" value="1"/>
</dbReference>
<dbReference type="OrthoDB" id="1939712at2759"/>
<dbReference type="eggNOG" id="ENOG502QT3G">
    <property type="taxonomic scope" value="Eukaryota"/>
</dbReference>
<organism evidence="1 2">
    <name type="scientific">Nicotiana sylvestris</name>
    <name type="common">Wood tobacco</name>
    <name type="synonym">South American tobacco</name>
    <dbReference type="NCBI Taxonomy" id="4096"/>
    <lineage>
        <taxon>Eukaryota</taxon>
        <taxon>Viridiplantae</taxon>
        <taxon>Streptophyta</taxon>
        <taxon>Embryophyta</taxon>
        <taxon>Tracheophyta</taxon>
        <taxon>Spermatophyta</taxon>
        <taxon>Magnoliopsida</taxon>
        <taxon>eudicotyledons</taxon>
        <taxon>Gunneridae</taxon>
        <taxon>Pentapetalae</taxon>
        <taxon>asterids</taxon>
        <taxon>lamiids</taxon>
        <taxon>Solanales</taxon>
        <taxon>Solanaceae</taxon>
        <taxon>Nicotianoideae</taxon>
        <taxon>Nicotianeae</taxon>
        <taxon>Nicotiana</taxon>
    </lineage>
</organism>
<accession>A0A1U7WHI6</accession>
<dbReference type="STRING" id="4096.A0A1U7WHI6"/>
<dbReference type="KEGG" id="nsy:104228631"/>
<gene>
    <name evidence="2" type="primary">LOC104228631</name>
</gene>
<protein>
    <submittedName>
        <fullName evidence="2">Uncharacterized protein LOC104228631</fullName>
    </submittedName>
</protein>
<name>A0A1U7WHI6_NICSY</name>
<dbReference type="AlphaFoldDB" id="A0A1U7WHI6"/>
<dbReference type="GO" id="GO:0007623">
    <property type="term" value="P:circadian rhythm"/>
    <property type="evidence" value="ECO:0007669"/>
    <property type="project" value="InterPro"/>
</dbReference>
<dbReference type="PANTHER" id="PTHR33334:SF10">
    <property type="entry name" value="PROTEIN LNK4"/>
    <property type="match status" value="1"/>
</dbReference>
<dbReference type="GO" id="GO:0006355">
    <property type="term" value="P:regulation of DNA-templated transcription"/>
    <property type="evidence" value="ECO:0007669"/>
    <property type="project" value="InterPro"/>
</dbReference>
<dbReference type="RefSeq" id="XP_009779417.1">
    <property type="nucleotide sequence ID" value="XM_009781115.1"/>
</dbReference>